<dbReference type="InterPro" id="IPR020821">
    <property type="entry name" value="ENPP1-3/EXOG-like_nuc-like"/>
</dbReference>
<dbReference type="CDD" id="cd00091">
    <property type="entry name" value="NUC"/>
    <property type="match status" value="1"/>
</dbReference>
<evidence type="ECO:0000256" key="6">
    <source>
        <dbReference type="ARBA" id="ARBA00022801"/>
    </source>
</evidence>
<dbReference type="SUPFAM" id="SSF54060">
    <property type="entry name" value="His-Me finger endonucleases"/>
    <property type="match status" value="1"/>
</dbReference>
<keyword evidence="8" id="KW-0812">Transmembrane</keyword>
<dbReference type="GO" id="GO:0003676">
    <property type="term" value="F:nucleic acid binding"/>
    <property type="evidence" value="ECO:0007669"/>
    <property type="project" value="InterPro"/>
</dbReference>
<feature type="transmembrane region" description="Helical" evidence="8">
    <location>
        <begin position="21"/>
        <end position="42"/>
    </location>
</feature>
<evidence type="ECO:0000256" key="5">
    <source>
        <dbReference type="ARBA" id="ARBA00022759"/>
    </source>
</evidence>
<dbReference type="SMART" id="SM00892">
    <property type="entry name" value="Endonuclease_NS"/>
    <property type="match status" value="1"/>
</dbReference>
<accession>A0A644VXH5</accession>
<sequence length="351" mass="39336">MAKQKKTNRIQKQVGKAKKRGKRLLILLAVLIVLWILTLIFAPNEQPSLQSSSTYIQDLELPLHQKGDPVVSHPGYTLLYDEEHEQPRWVAYHLSREELYGSHDRGDDFRVDPSILTGSATLDDYRGSGYDRGHLIPAADLSWSEDAMSGSFYMSNMSPQVGDFNRGIWSKLEATVRNFADTEGAVYVVTGPVLTDGPYKTIGKNKVSVPNAYYKVVLDYQEPEYKAIGFVLPNEGSKKDLQTFTTSIDEVEELTGLDFFHRLKDTEENELEASFDVSQWDFSTFSASAKDREAFQAGNLPAKVQDKPSGIYSFAKGTLSTILSIVKKESVNIIELFVPKATLKEAAPFLY</sequence>
<dbReference type="GO" id="GO:0046872">
    <property type="term" value="F:metal ion binding"/>
    <property type="evidence" value="ECO:0007669"/>
    <property type="project" value="UniProtKB-KW"/>
</dbReference>
<keyword evidence="6" id="KW-0378">Hydrolase</keyword>
<dbReference type="InterPro" id="IPR040255">
    <property type="entry name" value="Non-specific_endonuclease"/>
</dbReference>
<keyword evidence="7" id="KW-0460">Magnesium</keyword>
<organism evidence="11">
    <name type="scientific">bioreactor metagenome</name>
    <dbReference type="NCBI Taxonomy" id="1076179"/>
    <lineage>
        <taxon>unclassified sequences</taxon>
        <taxon>metagenomes</taxon>
        <taxon>ecological metagenomes</taxon>
    </lineage>
</organism>
<evidence type="ECO:0000313" key="11">
    <source>
        <dbReference type="EMBL" id="MPL96165.1"/>
    </source>
</evidence>
<dbReference type="PANTHER" id="PTHR13966:SF5">
    <property type="entry name" value="ENDONUCLEASE G, MITOCHONDRIAL"/>
    <property type="match status" value="1"/>
</dbReference>
<keyword evidence="4" id="KW-0479">Metal-binding</keyword>
<evidence type="ECO:0000256" key="1">
    <source>
        <dbReference type="ARBA" id="ARBA00001946"/>
    </source>
</evidence>
<proteinExistence type="inferred from homology"/>
<evidence type="ECO:0000256" key="2">
    <source>
        <dbReference type="ARBA" id="ARBA00010052"/>
    </source>
</evidence>
<gene>
    <name evidence="11" type="ORF">SDC9_42340</name>
</gene>
<dbReference type="PROSITE" id="PS01070">
    <property type="entry name" value="NUCLEASE_NON_SPEC"/>
    <property type="match status" value="1"/>
</dbReference>
<keyword evidence="8" id="KW-1133">Transmembrane helix</keyword>
<dbReference type="EMBL" id="VSSQ01000498">
    <property type="protein sequence ID" value="MPL96165.1"/>
    <property type="molecule type" value="Genomic_DNA"/>
</dbReference>
<feature type="domain" description="DNA/RNA non-specific endonuclease/pyrophosphatase/phosphodiesterase" evidence="10">
    <location>
        <begin position="72"/>
        <end position="266"/>
    </location>
</feature>
<comment type="caution">
    <text evidence="11">The sequence shown here is derived from an EMBL/GenBank/DDBJ whole genome shotgun (WGS) entry which is preliminary data.</text>
</comment>
<evidence type="ECO:0000259" key="9">
    <source>
        <dbReference type="SMART" id="SM00477"/>
    </source>
</evidence>
<evidence type="ECO:0000256" key="4">
    <source>
        <dbReference type="ARBA" id="ARBA00022723"/>
    </source>
</evidence>
<feature type="domain" description="ENPP1-3/EXOG-like endonuclease/phosphodiesterase" evidence="9">
    <location>
        <begin position="73"/>
        <end position="266"/>
    </location>
</feature>
<evidence type="ECO:0008006" key="12">
    <source>
        <dbReference type="Google" id="ProtNLM"/>
    </source>
</evidence>
<dbReference type="Pfam" id="PF01223">
    <property type="entry name" value="Endonuclease_NS"/>
    <property type="match status" value="1"/>
</dbReference>
<dbReference type="InterPro" id="IPR044925">
    <property type="entry name" value="His-Me_finger_sf"/>
</dbReference>
<keyword evidence="5" id="KW-0255">Endonuclease</keyword>
<dbReference type="InterPro" id="IPR001604">
    <property type="entry name" value="Endo_G_ENPP1-like_dom"/>
</dbReference>
<evidence type="ECO:0000256" key="7">
    <source>
        <dbReference type="ARBA" id="ARBA00022842"/>
    </source>
</evidence>
<dbReference type="Gene3D" id="3.40.570.10">
    <property type="entry name" value="Extracellular Endonuclease, subunit A"/>
    <property type="match status" value="1"/>
</dbReference>
<comment type="cofactor">
    <cofactor evidence="1">
        <name>Mg(2+)</name>
        <dbReference type="ChEBI" id="CHEBI:18420"/>
    </cofactor>
</comment>
<name>A0A644VXH5_9ZZZZ</name>
<dbReference type="SMART" id="SM00477">
    <property type="entry name" value="NUC"/>
    <property type="match status" value="1"/>
</dbReference>
<dbReference type="AlphaFoldDB" id="A0A644VXH5"/>
<dbReference type="GO" id="GO:0004519">
    <property type="term" value="F:endonuclease activity"/>
    <property type="evidence" value="ECO:0007669"/>
    <property type="project" value="UniProtKB-KW"/>
</dbReference>
<evidence type="ECO:0000256" key="8">
    <source>
        <dbReference type="SAM" id="Phobius"/>
    </source>
</evidence>
<evidence type="ECO:0000259" key="10">
    <source>
        <dbReference type="SMART" id="SM00892"/>
    </source>
</evidence>
<dbReference type="InterPro" id="IPR044929">
    <property type="entry name" value="DNA/RNA_non-sp_Endonuclease_sf"/>
</dbReference>
<evidence type="ECO:0000256" key="3">
    <source>
        <dbReference type="ARBA" id="ARBA00022722"/>
    </source>
</evidence>
<keyword evidence="3" id="KW-0540">Nuclease</keyword>
<keyword evidence="8" id="KW-0472">Membrane</keyword>
<dbReference type="GO" id="GO:0016787">
    <property type="term" value="F:hydrolase activity"/>
    <property type="evidence" value="ECO:0007669"/>
    <property type="project" value="UniProtKB-KW"/>
</dbReference>
<reference evidence="11" key="1">
    <citation type="submission" date="2019-08" db="EMBL/GenBank/DDBJ databases">
        <authorList>
            <person name="Kucharzyk K."/>
            <person name="Murdoch R.W."/>
            <person name="Higgins S."/>
            <person name="Loffler F."/>
        </authorList>
    </citation>
    <scope>NUCLEOTIDE SEQUENCE</scope>
</reference>
<dbReference type="PANTHER" id="PTHR13966">
    <property type="entry name" value="ENDONUCLEASE RELATED"/>
    <property type="match status" value="1"/>
</dbReference>
<dbReference type="InterPro" id="IPR018524">
    <property type="entry name" value="DNA/RNA_endonuclease_AS"/>
</dbReference>
<protein>
    <recommendedName>
        <fullName evidence="12">Nuclease</fullName>
    </recommendedName>
</protein>
<comment type="similarity">
    <text evidence="2">Belongs to the DNA/RNA non-specific endonuclease family.</text>
</comment>